<keyword evidence="4 8" id="KW-0547">Nucleotide-binding</keyword>
<feature type="binding site" evidence="8">
    <location>
        <position position="397"/>
    </location>
    <ligand>
        <name>Zn(2+)</name>
        <dbReference type="ChEBI" id="CHEBI:29105"/>
        <label>1</label>
    </ligand>
</feature>
<comment type="similarity">
    <text evidence="8">Belongs to the helicase family. PriA subfamily.</text>
</comment>
<evidence type="ECO:0000256" key="2">
    <source>
        <dbReference type="ARBA" id="ARBA00022705"/>
    </source>
</evidence>
<evidence type="ECO:0000256" key="7">
    <source>
        <dbReference type="ARBA" id="ARBA00023125"/>
    </source>
</evidence>
<name>A0AAC8YD75_9ACTN</name>
<evidence type="ECO:0000256" key="5">
    <source>
        <dbReference type="ARBA" id="ARBA00022833"/>
    </source>
</evidence>
<evidence type="ECO:0000256" key="3">
    <source>
        <dbReference type="ARBA" id="ARBA00022723"/>
    </source>
</evidence>
<dbReference type="GO" id="GO:0003677">
    <property type="term" value="F:DNA binding"/>
    <property type="evidence" value="ECO:0007669"/>
    <property type="project" value="UniProtKB-UniRule"/>
</dbReference>
<keyword evidence="6 8" id="KW-0067">ATP-binding</keyword>
<comment type="caution">
    <text evidence="8">As this protein does not have any detectable helicase domains, it probably does not have helicase activity.</text>
</comment>
<dbReference type="AlphaFoldDB" id="A0AAC8YD75"/>
<feature type="binding site" evidence="8">
    <location>
        <position position="403"/>
    </location>
    <ligand>
        <name>Zn(2+)</name>
        <dbReference type="ChEBI" id="CHEBI:29105"/>
        <label>2</label>
    </ligand>
</feature>
<dbReference type="InterPro" id="IPR042115">
    <property type="entry name" value="PriA_3primeBD_sf"/>
</dbReference>
<dbReference type="Proteomes" id="UP000075221">
    <property type="component" value="Chromosome"/>
</dbReference>
<dbReference type="EMBL" id="CP015970">
    <property type="protein sequence ID" value="AOZ45977.1"/>
    <property type="molecule type" value="Genomic_DNA"/>
</dbReference>
<evidence type="ECO:0000256" key="6">
    <source>
        <dbReference type="ARBA" id="ARBA00022840"/>
    </source>
</evidence>
<dbReference type="GO" id="GO:1990077">
    <property type="term" value="C:primosome complex"/>
    <property type="evidence" value="ECO:0007669"/>
    <property type="project" value="UniProtKB-UniRule"/>
</dbReference>
<keyword evidence="3 8" id="KW-0479">Metal-binding</keyword>
<dbReference type="PANTHER" id="PTHR30580">
    <property type="entry name" value="PRIMOSOMAL PROTEIN N"/>
    <property type="match status" value="1"/>
</dbReference>
<feature type="domain" description="Primosomal protein N' 3' DNA-binding" evidence="9">
    <location>
        <begin position="23"/>
        <end position="112"/>
    </location>
</feature>
<keyword evidence="1 8" id="KW-0639">Primosome</keyword>
<feature type="binding site" evidence="8">
    <location>
        <position position="406"/>
    </location>
    <ligand>
        <name>Zn(2+)</name>
        <dbReference type="ChEBI" id="CHEBI:29105"/>
        <label>2</label>
    </ligand>
</feature>
<evidence type="ECO:0000313" key="10">
    <source>
        <dbReference type="EMBL" id="AMS04484.1"/>
    </source>
</evidence>
<feature type="binding site" evidence="8">
    <location>
        <position position="394"/>
    </location>
    <ligand>
        <name>Zn(2+)</name>
        <dbReference type="ChEBI" id="CHEBI:29105"/>
        <label>1</label>
    </ligand>
</feature>
<protein>
    <recommendedName>
        <fullName evidence="8">Probable replication restart protein PriA</fullName>
    </recommendedName>
    <alternativeName>
        <fullName evidence="8">Putative ATP-dependent DNA helicase PriA</fullName>
    </alternativeName>
</protein>
<evidence type="ECO:0000313" key="11">
    <source>
        <dbReference type="EMBL" id="AOZ45977.1"/>
    </source>
</evidence>
<keyword evidence="7 8" id="KW-0238">DNA-binding</keyword>
<sequence>MTEALLEPTEQVAHVCVSSGLAHLDRPFDYLVPGDMDGVAPGVRVRVRLAGRLLDGIVLAVDHDRAPGVTLQPLQRLVSEQVVVTEAQVRLASLVAERWAGTLDEVLRWCVPARHAATEKAEPRAWPRVDTGPATHISGALRALDDGRRFLDLVAGGARPRAHWRVAPVTGPGDTDRLGDWRAGIVQAVGAALSSGRGALCCLPTVEAAEELTGLLTDSLGAGTVAVLHADQPVATRWRNYLAVIRGQARVVVGTRSAVLAPLADPGLIVVWDETSDLHDEPRSPYPNTRDVAALRATAEHCALLLAGYSCSTRAAGWLASGWLAGITTPLPRLRAATARVRAPGDSDLALQRDPLARRVRLPDLAMSTISHGLLSGPVLVAVPRAGDLIRPSCGSCREPIACPVCSGPVKGRRQAGGSTQLTCTWCGHQLEDWRCANCGSTTVRSGVVGAATTAAELGRSFPDVTVIDSSGDHIHEAVGDEPALVVATPGAEPAASSGYAAAIILDAVQALARPGLDAVAQTLDHWFHVAARVRSGSEDGRVVIVGPPEDRAVQALIRSDPIGWAGAELAERAEAGFPPAAYAALVDGAAEAVASAAERLAAALAEAELSEEVSVLGPVVDEAPRPGAPAARIVVRCATPLGPRVTPLLKQLRTAHSMRRESGPLRVRINPTGQL</sequence>
<keyword evidence="2 8" id="KW-0235">DNA replication</keyword>
<feature type="binding site" evidence="8">
    <location>
        <position position="436"/>
    </location>
    <ligand>
        <name>Zn(2+)</name>
        <dbReference type="ChEBI" id="CHEBI:29105"/>
        <label>1</label>
    </ligand>
</feature>
<evidence type="ECO:0000313" key="12">
    <source>
        <dbReference type="Proteomes" id="UP000075221"/>
    </source>
</evidence>
<dbReference type="GO" id="GO:0005524">
    <property type="term" value="F:ATP binding"/>
    <property type="evidence" value="ECO:0007669"/>
    <property type="project" value="UniProtKB-UniRule"/>
</dbReference>
<gene>
    <name evidence="8" type="primary">priA</name>
    <name evidence="11" type="ORF">A8L58_03755</name>
    <name evidence="10" type="ORF">AXH35_02290</name>
</gene>
<dbReference type="SUPFAM" id="SSF52540">
    <property type="entry name" value="P-loop containing nucleoside triphosphate hydrolases"/>
    <property type="match status" value="1"/>
</dbReference>
<accession>A0AAC8YD75</accession>
<feature type="binding site" evidence="8">
    <location>
        <position position="439"/>
    </location>
    <ligand>
        <name>Zn(2+)</name>
        <dbReference type="ChEBI" id="CHEBI:29105"/>
        <label>1</label>
    </ligand>
</feature>
<dbReference type="Pfam" id="PF17764">
    <property type="entry name" value="PriA_3primeBD"/>
    <property type="match status" value="1"/>
</dbReference>
<dbReference type="HAMAP" id="MF_00983">
    <property type="entry name" value="PriA"/>
    <property type="match status" value="1"/>
</dbReference>
<dbReference type="Gene3D" id="3.40.50.300">
    <property type="entry name" value="P-loop containing nucleotide triphosphate hydrolases"/>
    <property type="match status" value="1"/>
</dbReference>
<comment type="subunit">
    <text evidence="8">Component of the replication restart primosome.</text>
</comment>
<dbReference type="PANTHER" id="PTHR30580:SF0">
    <property type="entry name" value="PRIMOSOMAL PROTEIN N"/>
    <property type="match status" value="1"/>
</dbReference>
<evidence type="ECO:0000256" key="1">
    <source>
        <dbReference type="ARBA" id="ARBA00022515"/>
    </source>
</evidence>
<dbReference type="InterPro" id="IPR005259">
    <property type="entry name" value="PriA"/>
</dbReference>
<dbReference type="Proteomes" id="UP000178666">
    <property type="component" value="Chromosome"/>
</dbReference>
<reference evidence="10 12" key="2">
    <citation type="submission" date="2016-02" db="EMBL/GenBank/DDBJ databases">
        <title>Complete Genome Sequence of Propionibacterium acidipropionici ATCC 55737.</title>
        <authorList>
            <person name="Luna Flores C.H."/>
            <person name="Nielsen L.K."/>
            <person name="Marcellin E."/>
        </authorList>
    </citation>
    <scope>NUCLEOTIDE SEQUENCE [LARGE SCALE GENOMIC DNA]</scope>
    <source>
        <strain evidence="10 12">ATCC 55737</strain>
    </source>
</reference>
<dbReference type="EMBL" id="CP014352">
    <property type="protein sequence ID" value="AMS04484.1"/>
    <property type="molecule type" value="Genomic_DNA"/>
</dbReference>
<evidence type="ECO:0000256" key="4">
    <source>
        <dbReference type="ARBA" id="ARBA00022741"/>
    </source>
</evidence>
<dbReference type="InterPro" id="IPR041222">
    <property type="entry name" value="PriA_3primeBD"/>
</dbReference>
<dbReference type="InterPro" id="IPR027417">
    <property type="entry name" value="P-loop_NTPase"/>
</dbReference>
<dbReference type="GO" id="GO:0006302">
    <property type="term" value="P:double-strand break repair"/>
    <property type="evidence" value="ECO:0007669"/>
    <property type="project" value="InterPro"/>
</dbReference>
<evidence type="ECO:0000313" key="13">
    <source>
        <dbReference type="Proteomes" id="UP000178666"/>
    </source>
</evidence>
<dbReference type="GO" id="GO:0043138">
    <property type="term" value="F:3'-5' DNA helicase activity"/>
    <property type="evidence" value="ECO:0007669"/>
    <property type="project" value="TreeGrafter"/>
</dbReference>
<dbReference type="GO" id="GO:0008270">
    <property type="term" value="F:zinc ion binding"/>
    <property type="evidence" value="ECO:0007669"/>
    <property type="project" value="UniProtKB-UniRule"/>
</dbReference>
<feature type="binding site" evidence="8">
    <location>
        <position position="424"/>
    </location>
    <ligand>
        <name>Zn(2+)</name>
        <dbReference type="ChEBI" id="CHEBI:29105"/>
        <label>2</label>
    </ligand>
</feature>
<comment type="cofactor">
    <cofactor evidence="8">
        <name>Zn(2+)</name>
        <dbReference type="ChEBI" id="CHEBI:29105"/>
    </cofactor>
    <text evidence="8">Binds 2 zinc ions per subunit.</text>
</comment>
<keyword evidence="13" id="KW-1185">Reference proteome</keyword>
<comment type="function">
    <text evidence="8">Initiates the restart of stalled replication forks, which reloads the replicative helicase on sites other than the origin of replication. Recognizes and binds to abandoned replication forks and remodels them to uncover a helicase loading site. Promotes assembly of the primosome at these replication forks.</text>
</comment>
<evidence type="ECO:0000259" key="9">
    <source>
        <dbReference type="Pfam" id="PF17764"/>
    </source>
</evidence>
<feature type="binding site" evidence="8">
    <location>
        <position position="427"/>
    </location>
    <ligand>
        <name>Zn(2+)</name>
        <dbReference type="ChEBI" id="CHEBI:29105"/>
        <label>2</label>
    </ligand>
</feature>
<dbReference type="GO" id="GO:0006310">
    <property type="term" value="P:DNA recombination"/>
    <property type="evidence" value="ECO:0007669"/>
    <property type="project" value="InterPro"/>
</dbReference>
<evidence type="ECO:0000256" key="8">
    <source>
        <dbReference type="HAMAP-Rule" id="MF_00983"/>
    </source>
</evidence>
<organism evidence="10 12">
    <name type="scientific">Acidipropionibacterium acidipropionici</name>
    <dbReference type="NCBI Taxonomy" id="1748"/>
    <lineage>
        <taxon>Bacteria</taxon>
        <taxon>Bacillati</taxon>
        <taxon>Actinomycetota</taxon>
        <taxon>Actinomycetes</taxon>
        <taxon>Propionibacteriales</taxon>
        <taxon>Propionibacteriaceae</taxon>
        <taxon>Acidipropionibacterium</taxon>
    </lineage>
</organism>
<reference evidence="11 13" key="1">
    <citation type="journal article" date="2016" name="Plant Dis.">
        <title>Improved production of propionic acid using genome shuffling.</title>
        <authorList>
            <person name="Luna-Flores C.H."/>
            <person name="Palfreyman R.W."/>
            <person name="Kromer J.O."/>
            <person name="Nielsen L.K."/>
            <person name="Marcellin E."/>
        </authorList>
    </citation>
    <scope>NUCLEOTIDE SEQUENCE [LARGE SCALE GENOMIC DNA]</scope>
    <source>
        <strain evidence="11 13">F3E8</strain>
    </source>
</reference>
<proteinExistence type="inferred from homology"/>
<dbReference type="GO" id="GO:0006269">
    <property type="term" value="P:DNA replication, synthesis of primer"/>
    <property type="evidence" value="ECO:0007669"/>
    <property type="project" value="UniProtKB-KW"/>
</dbReference>
<keyword evidence="5 8" id="KW-0862">Zinc</keyword>
<dbReference type="GO" id="GO:0006270">
    <property type="term" value="P:DNA replication initiation"/>
    <property type="evidence" value="ECO:0007669"/>
    <property type="project" value="TreeGrafter"/>
</dbReference>
<dbReference type="Gene3D" id="3.40.1440.60">
    <property type="entry name" value="PriA, 3(prime) DNA-binding domain"/>
    <property type="match status" value="1"/>
</dbReference>